<dbReference type="PROSITE" id="PS00624">
    <property type="entry name" value="GMC_OXRED_2"/>
    <property type="match status" value="1"/>
</dbReference>
<accession>A0A6A5VMG3</accession>
<dbReference type="GO" id="GO:0050660">
    <property type="term" value="F:flavin adenine dinucleotide binding"/>
    <property type="evidence" value="ECO:0007669"/>
    <property type="project" value="InterPro"/>
</dbReference>
<dbReference type="GO" id="GO:0016614">
    <property type="term" value="F:oxidoreductase activity, acting on CH-OH group of donors"/>
    <property type="evidence" value="ECO:0007669"/>
    <property type="project" value="InterPro"/>
</dbReference>
<evidence type="ECO:0000256" key="1">
    <source>
        <dbReference type="ARBA" id="ARBA00010790"/>
    </source>
</evidence>
<gene>
    <name evidence="4" type="ORF">BU23DRAFT_525727</name>
</gene>
<comment type="similarity">
    <text evidence="1">Belongs to the GMC oxidoreductase family.</text>
</comment>
<dbReference type="InterPro" id="IPR036188">
    <property type="entry name" value="FAD/NAD-bd_sf"/>
</dbReference>
<dbReference type="PANTHER" id="PTHR11552:SF210">
    <property type="entry name" value="GLUCOSE-METHANOL-CHOLINE OXIDOREDUCTASE N-TERMINAL DOMAIN-CONTAINING PROTEIN-RELATED"/>
    <property type="match status" value="1"/>
</dbReference>
<keyword evidence="5" id="KW-1185">Reference proteome</keyword>
<sequence length="611" mass="66812">MSSKESKQYDMIIVGGGTAGLVAAARLSEDGSKNILVIEAGEDRRGDPRIDTPGLLMSLWGDVTYDWGFWTEPQEYLGGRQIPQPRGKVLGGSSAINVTATVYPTKRNFDSWEALGNKGWSFKELAPYYRKCHTFYPASPETHELLSLDYMNPDNQGKDGPVRVCFPSGTYGPYQKAWMSAFKGAGVGNDRDPILGGKVGAFIPPNTVDPSTYQRSYAASAYFTPDIERRPNLSLLNTTFVNRILLRESDGSLEAYGVEARAGDGSTYNIYAKSIILAAGAFQSPLILESSGIGSKHVLEQHSIPVLKHLPGVGENLQDHCFTTVSFEAADGQMTMDAARDPELVKTLLKQYTETRTGPLTGVPYSLAFAPPVDFQGRIEQSKIESLASEYLVSGGKSLEAGMKTQYDELRSTMLDPAESTCWYGLTPAQVDTSGHRTSMAQSVSPSRPENYVTISIGLNHPLSRGHVHISSPFGTEPRIDPKYLSHPLDLEILARGVQFVEKLVSQPGLKQLLKVDHRVPQEAGSLDDIEKAKQIAKDRLWTSYHPSCTCAMMPEALGGVVNDRLVVHGTKNLRVIDASIFPMIPLGNIQTTVYAVAERACDLIKEDWAA</sequence>
<dbReference type="InterPro" id="IPR007867">
    <property type="entry name" value="GMC_OxRtase_C"/>
</dbReference>
<comment type="cofactor">
    <cofactor evidence="2">
        <name>FAD</name>
        <dbReference type="ChEBI" id="CHEBI:57692"/>
    </cofactor>
</comment>
<dbReference type="InterPro" id="IPR000172">
    <property type="entry name" value="GMC_OxRdtase_N"/>
</dbReference>
<evidence type="ECO:0000313" key="5">
    <source>
        <dbReference type="Proteomes" id="UP000800036"/>
    </source>
</evidence>
<dbReference type="InterPro" id="IPR012132">
    <property type="entry name" value="GMC_OxRdtase"/>
</dbReference>
<dbReference type="Proteomes" id="UP000800036">
    <property type="component" value="Unassembled WGS sequence"/>
</dbReference>
<dbReference type="Gene3D" id="3.50.50.60">
    <property type="entry name" value="FAD/NAD(P)-binding domain"/>
    <property type="match status" value="1"/>
</dbReference>
<proteinExistence type="inferred from homology"/>
<dbReference type="EMBL" id="ML976661">
    <property type="protein sequence ID" value="KAF1978065.1"/>
    <property type="molecule type" value="Genomic_DNA"/>
</dbReference>
<dbReference type="Pfam" id="PF05199">
    <property type="entry name" value="GMC_oxred_C"/>
    <property type="match status" value="1"/>
</dbReference>
<dbReference type="Gene3D" id="3.30.560.10">
    <property type="entry name" value="Glucose Oxidase, domain 3"/>
    <property type="match status" value="1"/>
</dbReference>
<dbReference type="AlphaFoldDB" id="A0A6A5VMG3"/>
<organism evidence="4 5">
    <name type="scientific">Bimuria novae-zelandiae CBS 107.79</name>
    <dbReference type="NCBI Taxonomy" id="1447943"/>
    <lineage>
        <taxon>Eukaryota</taxon>
        <taxon>Fungi</taxon>
        <taxon>Dikarya</taxon>
        <taxon>Ascomycota</taxon>
        <taxon>Pezizomycotina</taxon>
        <taxon>Dothideomycetes</taxon>
        <taxon>Pleosporomycetidae</taxon>
        <taxon>Pleosporales</taxon>
        <taxon>Massarineae</taxon>
        <taxon>Didymosphaeriaceae</taxon>
        <taxon>Bimuria</taxon>
    </lineage>
</organism>
<name>A0A6A5VMG3_9PLEO</name>
<evidence type="ECO:0000313" key="4">
    <source>
        <dbReference type="EMBL" id="KAF1978065.1"/>
    </source>
</evidence>
<dbReference type="Pfam" id="PF00732">
    <property type="entry name" value="GMC_oxred_N"/>
    <property type="match status" value="1"/>
</dbReference>
<keyword evidence="2" id="KW-0274">FAD</keyword>
<evidence type="ECO:0000256" key="2">
    <source>
        <dbReference type="PIRSR" id="PIRSR000137-2"/>
    </source>
</evidence>
<feature type="domain" description="Glucose-methanol-choline oxidoreductase N-terminal" evidence="3">
    <location>
        <begin position="280"/>
        <end position="294"/>
    </location>
</feature>
<dbReference type="OrthoDB" id="269227at2759"/>
<dbReference type="SUPFAM" id="SSF51905">
    <property type="entry name" value="FAD/NAD(P)-binding domain"/>
    <property type="match status" value="1"/>
</dbReference>
<evidence type="ECO:0000259" key="3">
    <source>
        <dbReference type="PROSITE" id="PS00624"/>
    </source>
</evidence>
<feature type="binding site" evidence="2">
    <location>
        <position position="241"/>
    </location>
    <ligand>
        <name>FAD</name>
        <dbReference type="ChEBI" id="CHEBI:57692"/>
    </ligand>
</feature>
<feature type="binding site" evidence="2">
    <location>
        <position position="89"/>
    </location>
    <ligand>
        <name>FAD</name>
        <dbReference type="ChEBI" id="CHEBI:57692"/>
    </ligand>
</feature>
<keyword evidence="2" id="KW-0285">Flavoprotein</keyword>
<protein>
    <submittedName>
        <fullName evidence="4">Putative aryl-alcohol dehydrogenase</fullName>
    </submittedName>
</protein>
<dbReference type="PANTHER" id="PTHR11552">
    <property type="entry name" value="GLUCOSE-METHANOL-CHOLINE GMC OXIDOREDUCTASE"/>
    <property type="match status" value="1"/>
</dbReference>
<reference evidence="4" key="1">
    <citation type="journal article" date="2020" name="Stud. Mycol.">
        <title>101 Dothideomycetes genomes: a test case for predicting lifestyles and emergence of pathogens.</title>
        <authorList>
            <person name="Haridas S."/>
            <person name="Albert R."/>
            <person name="Binder M."/>
            <person name="Bloem J."/>
            <person name="Labutti K."/>
            <person name="Salamov A."/>
            <person name="Andreopoulos B."/>
            <person name="Baker S."/>
            <person name="Barry K."/>
            <person name="Bills G."/>
            <person name="Bluhm B."/>
            <person name="Cannon C."/>
            <person name="Castanera R."/>
            <person name="Culley D."/>
            <person name="Daum C."/>
            <person name="Ezra D."/>
            <person name="Gonzalez J."/>
            <person name="Henrissat B."/>
            <person name="Kuo A."/>
            <person name="Liang C."/>
            <person name="Lipzen A."/>
            <person name="Lutzoni F."/>
            <person name="Magnuson J."/>
            <person name="Mondo S."/>
            <person name="Nolan M."/>
            <person name="Ohm R."/>
            <person name="Pangilinan J."/>
            <person name="Park H.-J."/>
            <person name="Ramirez L."/>
            <person name="Alfaro M."/>
            <person name="Sun H."/>
            <person name="Tritt A."/>
            <person name="Yoshinaga Y."/>
            <person name="Zwiers L.-H."/>
            <person name="Turgeon B."/>
            <person name="Goodwin S."/>
            <person name="Spatafora J."/>
            <person name="Crous P."/>
            <person name="Grigoriev I."/>
        </authorList>
    </citation>
    <scope>NUCLEOTIDE SEQUENCE</scope>
    <source>
        <strain evidence="4">CBS 107.79</strain>
    </source>
</reference>
<dbReference type="SUPFAM" id="SSF54373">
    <property type="entry name" value="FAD-linked reductases, C-terminal domain"/>
    <property type="match status" value="1"/>
</dbReference>
<dbReference type="PIRSF" id="PIRSF000137">
    <property type="entry name" value="Alcohol_oxidase"/>
    <property type="match status" value="1"/>
</dbReference>